<evidence type="ECO:0000313" key="2">
    <source>
        <dbReference type="EMBL" id="SNR96243.1"/>
    </source>
</evidence>
<feature type="domain" description="Polysaccharide biosynthesis enzyme WcbI" evidence="1">
    <location>
        <begin position="28"/>
        <end position="222"/>
    </location>
</feature>
<dbReference type="InterPro" id="IPR041307">
    <property type="entry name" value="WcbI"/>
</dbReference>
<protein>
    <recommendedName>
        <fullName evidence="1">Polysaccharide biosynthesis enzyme WcbI domain-containing protein</fullName>
    </recommendedName>
</protein>
<evidence type="ECO:0000313" key="3">
    <source>
        <dbReference type="Proteomes" id="UP000198324"/>
    </source>
</evidence>
<proteinExistence type="predicted"/>
<name>A0A239AMU5_9BACT</name>
<reference evidence="2 3" key="1">
    <citation type="submission" date="2017-06" db="EMBL/GenBank/DDBJ databases">
        <authorList>
            <person name="Kim H.J."/>
            <person name="Triplett B.A."/>
        </authorList>
    </citation>
    <scope>NUCLEOTIDE SEQUENCE [LARGE SCALE GENOMIC DNA]</scope>
    <source>
        <strain evidence="2 3">DSM 13116</strain>
    </source>
</reference>
<dbReference type="AlphaFoldDB" id="A0A239AMU5"/>
<organism evidence="2 3">
    <name type="scientific">Humidesulfovibrio mexicanus</name>
    <dbReference type="NCBI Taxonomy" id="147047"/>
    <lineage>
        <taxon>Bacteria</taxon>
        <taxon>Pseudomonadati</taxon>
        <taxon>Thermodesulfobacteriota</taxon>
        <taxon>Desulfovibrionia</taxon>
        <taxon>Desulfovibrionales</taxon>
        <taxon>Desulfovibrionaceae</taxon>
        <taxon>Humidesulfovibrio</taxon>
    </lineage>
</organism>
<keyword evidence="3" id="KW-1185">Reference proteome</keyword>
<sequence>MAERFSSLAGLPHRHGDCYSAGVKHPLAILHANCQGEPLARALLASPEFRRAYAPRVFLNYTREELPQSALNACGLFLYQHLGPQWGGLASDALLRRLPSGCPSLCIPNMFFRGPWPLWSGAPGFDFRDTYLDRLLDMDLPAQDILRVYLGPGLARHFDLDALLAETVAMERERQARTPVPYLDHVLEHFRKRPLFLTVNHPSSELIILAAQGILRELGLAPAEERELSAFTTGYEDFFLPIHPQAAAHYGLAYGGAEARYPVYGRERSFTEYAAAYVACRQAGVDDFIGFLKAA</sequence>
<accession>A0A239AMU5</accession>
<dbReference type="Pfam" id="PF18588">
    <property type="entry name" value="WcbI"/>
    <property type="match status" value="1"/>
</dbReference>
<evidence type="ECO:0000259" key="1">
    <source>
        <dbReference type="Pfam" id="PF18588"/>
    </source>
</evidence>
<gene>
    <name evidence="2" type="ORF">SAMN04488503_2061</name>
</gene>
<dbReference type="EMBL" id="FZOC01000004">
    <property type="protein sequence ID" value="SNR96243.1"/>
    <property type="molecule type" value="Genomic_DNA"/>
</dbReference>
<dbReference type="Gene3D" id="3.40.50.12080">
    <property type="match status" value="2"/>
</dbReference>
<dbReference type="Proteomes" id="UP000198324">
    <property type="component" value="Unassembled WGS sequence"/>
</dbReference>